<proteinExistence type="predicted"/>
<feature type="region of interest" description="Disordered" evidence="1">
    <location>
        <begin position="86"/>
        <end position="107"/>
    </location>
</feature>
<dbReference type="EMBL" id="LFZN01000047">
    <property type="protein sequence ID" value="KXT01962.1"/>
    <property type="molecule type" value="Genomic_DNA"/>
</dbReference>
<comment type="caution">
    <text evidence="2">The sequence shown here is derived from an EMBL/GenBank/DDBJ whole genome shotgun (WGS) entry which is preliminary data.</text>
</comment>
<keyword evidence="3" id="KW-1185">Reference proteome</keyword>
<sequence>MLETDHKILLSRYEKNGTISTIHPDNINFYLDSTNDGKASAYFYSFWRAVVLPQDKKIKDTLEETKITTASPQATNRAFDNKYFVKPQRRKRPGTKGAKRFDGKSANNATLFNNGMLNDYSKK</sequence>
<protein>
    <submittedName>
        <fullName evidence="2">Uncharacterized protein</fullName>
    </submittedName>
</protein>
<name>A0A139HHT6_9PEZI</name>
<dbReference type="STRING" id="321146.A0A139HHT6"/>
<evidence type="ECO:0000313" key="3">
    <source>
        <dbReference type="Proteomes" id="UP000070133"/>
    </source>
</evidence>
<evidence type="ECO:0000256" key="1">
    <source>
        <dbReference type="SAM" id="MobiDB-lite"/>
    </source>
</evidence>
<dbReference type="Proteomes" id="UP000070133">
    <property type="component" value="Unassembled WGS sequence"/>
</dbReference>
<dbReference type="AlphaFoldDB" id="A0A139HHT6"/>
<accession>A0A139HHT6</accession>
<dbReference type="OrthoDB" id="5323195at2759"/>
<gene>
    <name evidence="2" type="ORF">AC578_6551</name>
</gene>
<organism evidence="2 3">
    <name type="scientific">Pseudocercospora eumusae</name>
    <dbReference type="NCBI Taxonomy" id="321146"/>
    <lineage>
        <taxon>Eukaryota</taxon>
        <taxon>Fungi</taxon>
        <taxon>Dikarya</taxon>
        <taxon>Ascomycota</taxon>
        <taxon>Pezizomycotina</taxon>
        <taxon>Dothideomycetes</taxon>
        <taxon>Dothideomycetidae</taxon>
        <taxon>Mycosphaerellales</taxon>
        <taxon>Mycosphaerellaceae</taxon>
        <taxon>Pseudocercospora</taxon>
    </lineage>
</organism>
<reference evidence="2 3" key="1">
    <citation type="submission" date="2015-07" db="EMBL/GenBank/DDBJ databases">
        <title>Comparative genomics of the Sigatoka disease complex on banana suggests a link between parallel evolutionary changes in Pseudocercospora fijiensis and Pseudocercospora eumusae and increased virulence on the banana host.</title>
        <authorList>
            <person name="Chang T.-C."/>
            <person name="Salvucci A."/>
            <person name="Crous P.W."/>
            <person name="Stergiopoulos I."/>
        </authorList>
    </citation>
    <scope>NUCLEOTIDE SEQUENCE [LARGE SCALE GENOMIC DNA]</scope>
    <source>
        <strain evidence="2 3">CBS 114824</strain>
    </source>
</reference>
<feature type="compositionally biased region" description="Basic residues" evidence="1">
    <location>
        <begin position="87"/>
        <end position="98"/>
    </location>
</feature>
<evidence type="ECO:0000313" key="2">
    <source>
        <dbReference type="EMBL" id="KXT01962.1"/>
    </source>
</evidence>